<dbReference type="PANTHER" id="PTHR45772">
    <property type="entry name" value="CONSERVED COMPONENT OF ABC TRANSPORTER FOR NATURAL AMINO ACIDS-RELATED"/>
    <property type="match status" value="1"/>
</dbReference>
<sequence>MASLTYDLTLAGLSVGSAAALTGIGLVVTHRATGVLNFAHGAVAMVCAYLLRQLTVEWDWPLALAAPLTLLVVAPAIGVALERFVFRPLSVLGGDPAQTLVASIGVFVLLVGGAALVWGPGARPDAPTIVPAEPWGQLAVVLVLAAGVGAVVRRTRFGRELRAVVDDRSLAALGGVDADRVAAAGWAFGSFTAGLTGVLLAPYVRLDPYGMPLLVMEVVAVAVAARMRSLPVAVVVALGIGIAQSQLTRLHPGGRLEPLLQAVGANLFVVALLVAALVLPGIGTRDALPRTATARVATPPGAWIVAVVLFLLPLGFAGSDLHTSVQVPALGVVLLSLVVVTGRGGQISLGQAAYAGLGALFTALLAAGRFPGLPELPELAALLAAVVLVAPLGLLTGWPAIGRHGLALALATFAVGVGVSRFVLTQPYATSGLTLGRPAGFEGDRAYYVLELALLAGALLAAHALRRGRTGRALAALRDHEAGASAAGVRVPVLKLTAFVAGAALAALGGGMLGMGLRAFDPEAYDPVRGLLWFAAIVVLGADSVLGALLAAALLVGLDAGTRGGVAAASIGLLAILVGRFPGGPYEALRRATGRLRPHEQARLTPLGTEVGRKLRATRRDSGTPRARAAAAGMTAAGATAAAGSSPGPYTGRLLSGARPLMRRPAPPPSSDPAGPDTDRSGTPWTPGPPGRTGSGRGTTPGPPPPVPGGRGAEGRTTPAAEAPGPGAGGGADAAAGGGAGAGGPVALPARAGTFPTGLAAFPAPAERAPHSPGPPAPRPRPLAPRAAPGRPVLRARALRVAYAGFTALDGVDLDLSPGRITAVVGPNGAGKSTLFHCLAGTVRPVSGRVALGERNITRLPAHARTRLGIARTFQQLAVFPTLTVAENVRVGAEQGHVVDPGAAERALRLLGLDGAVRALPAAGLPTGTLRRVELARALAGSPRVLLLDEPAAGLDTGEVTALARVLRALAADGTALLVVEHDLDLVAGLADTVHVMTAGHVVASGPADHVLEGLDQFDQPDETDDTDDPDAPEAGRGHDGLGPVVDG</sequence>
<feature type="transmembrane region" description="Helical" evidence="10">
    <location>
        <begin position="496"/>
        <end position="520"/>
    </location>
</feature>
<evidence type="ECO:0000256" key="1">
    <source>
        <dbReference type="ARBA" id="ARBA00004651"/>
    </source>
</evidence>
<dbReference type="Gene3D" id="3.40.50.300">
    <property type="entry name" value="P-loop containing nucleotide triphosphate hydrolases"/>
    <property type="match status" value="1"/>
</dbReference>
<evidence type="ECO:0000256" key="4">
    <source>
        <dbReference type="ARBA" id="ARBA00022692"/>
    </source>
</evidence>
<feature type="transmembrane region" description="Helical" evidence="10">
    <location>
        <begin position="134"/>
        <end position="152"/>
    </location>
</feature>
<reference evidence="12 13" key="1">
    <citation type="journal article" date="2014" name="Int. J. Syst. Evol. Microbiol.">
        <title>Complete genome sequence of Corynebacterium casei LMG S-19264T (=DSM 44701T), isolated from a smear-ripened cheese.</title>
        <authorList>
            <consortium name="US DOE Joint Genome Institute (JGI-PGF)"/>
            <person name="Walter F."/>
            <person name="Albersmeier A."/>
            <person name="Kalinowski J."/>
            <person name="Ruckert C."/>
        </authorList>
    </citation>
    <scope>NUCLEOTIDE SEQUENCE [LARGE SCALE GENOMIC DNA]</scope>
    <source>
        <strain evidence="12 13">JCM 4677</strain>
    </source>
</reference>
<feature type="transmembrane region" description="Helical" evidence="10">
    <location>
        <begin position="565"/>
        <end position="583"/>
    </location>
</feature>
<feature type="transmembrane region" description="Helical" evidence="10">
    <location>
        <begin position="209"/>
        <end position="225"/>
    </location>
</feature>
<dbReference type="Proteomes" id="UP000516444">
    <property type="component" value="Chromosome"/>
</dbReference>
<proteinExistence type="predicted"/>
<feature type="region of interest" description="Disordered" evidence="9">
    <location>
        <begin position="1017"/>
        <end position="1048"/>
    </location>
</feature>
<dbReference type="PROSITE" id="PS50893">
    <property type="entry name" value="ABC_TRANSPORTER_2"/>
    <property type="match status" value="1"/>
</dbReference>
<dbReference type="CDD" id="cd06582">
    <property type="entry name" value="TM_PBP1_LivH_like"/>
    <property type="match status" value="1"/>
</dbReference>
<evidence type="ECO:0000256" key="8">
    <source>
        <dbReference type="ARBA" id="ARBA00023136"/>
    </source>
</evidence>
<feature type="domain" description="ABC transporter" evidence="11">
    <location>
        <begin position="794"/>
        <end position="1024"/>
    </location>
</feature>
<dbReference type="InterPro" id="IPR001851">
    <property type="entry name" value="ABC_transp_permease"/>
</dbReference>
<evidence type="ECO:0000259" key="11">
    <source>
        <dbReference type="PROSITE" id="PS50893"/>
    </source>
</evidence>
<dbReference type="GO" id="GO:0022857">
    <property type="term" value="F:transmembrane transporter activity"/>
    <property type="evidence" value="ECO:0007669"/>
    <property type="project" value="InterPro"/>
</dbReference>
<feature type="transmembrane region" description="Helical" evidence="10">
    <location>
        <begin position="259"/>
        <end position="279"/>
    </location>
</feature>
<keyword evidence="6" id="KW-0067">ATP-binding</keyword>
<feature type="region of interest" description="Disordered" evidence="9">
    <location>
        <begin position="758"/>
        <end position="789"/>
    </location>
</feature>
<evidence type="ECO:0000256" key="5">
    <source>
        <dbReference type="ARBA" id="ARBA00022741"/>
    </source>
</evidence>
<keyword evidence="5" id="KW-0547">Nucleotide-binding</keyword>
<dbReference type="AlphaFoldDB" id="A0A7G1PDA7"/>
<feature type="compositionally biased region" description="Gly residues" evidence="9">
    <location>
        <begin position="726"/>
        <end position="740"/>
    </location>
</feature>
<evidence type="ECO:0000256" key="10">
    <source>
        <dbReference type="SAM" id="Phobius"/>
    </source>
</evidence>
<evidence type="ECO:0000256" key="9">
    <source>
        <dbReference type="SAM" id="MobiDB-lite"/>
    </source>
</evidence>
<feature type="compositionally biased region" description="Low complexity" evidence="9">
    <location>
        <begin position="672"/>
        <end position="685"/>
    </location>
</feature>
<feature type="compositionally biased region" description="Acidic residues" evidence="9">
    <location>
        <begin position="1019"/>
        <end position="1032"/>
    </location>
</feature>
<dbReference type="InterPro" id="IPR003439">
    <property type="entry name" value="ABC_transporter-like_ATP-bd"/>
</dbReference>
<feature type="transmembrane region" description="Helical" evidence="10">
    <location>
        <begin position="379"/>
        <end position="398"/>
    </location>
</feature>
<dbReference type="Pfam" id="PF00005">
    <property type="entry name" value="ABC_tran"/>
    <property type="match status" value="1"/>
</dbReference>
<feature type="transmembrane region" description="Helical" evidence="10">
    <location>
        <begin position="323"/>
        <end position="340"/>
    </location>
</feature>
<dbReference type="GO" id="GO:0016887">
    <property type="term" value="F:ATP hydrolysis activity"/>
    <property type="evidence" value="ECO:0007669"/>
    <property type="project" value="InterPro"/>
</dbReference>
<dbReference type="InterPro" id="IPR003593">
    <property type="entry name" value="AAA+_ATPase"/>
</dbReference>
<feature type="transmembrane region" description="Helical" evidence="10">
    <location>
        <begin position="64"/>
        <end position="85"/>
    </location>
</feature>
<feature type="transmembrane region" description="Helical" evidence="10">
    <location>
        <begin position="405"/>
        <end position="425"/>
    </location>
</feature>
<feature type="transmembrane region" description="Helical" evidence="10">
    <location>
        <begin position="97"/>
        <end position="119"/>
    </location>
</feature>
<evidence type="ECO:0000256" key="6">
    <source>
        <dbReference type="ARBA" id="ARBA00022840"/>
    </source>
</evidence>
<dbReference type="InterPro" id="IPR051120">
    <property type="entry name" value="ABC_AA/LPS_Transport"/>
</dbReference>
<evidence type="ECO:0000313" key="12">
    <source>
        <dbReference type="EMBL" id="BCL31650.1"/>
    </source>
</evidence>
<feature type="transmembrane region" description="Helical" evidence="10">
    <location>
        <begin position="532"/>
        <end position="558"/>
    </location>
</feature>
<keyword evidence="2" id="KW-0813">Transport</keyword>
<dbReference type="SUPFAM" id="SSF52540">
    <property type="entry name" value="P-loop containing nucleoside triphosphate hydrolases"/>
    <property type="match status" value="1"/>
</dbReference>
<dbReference type="RefSeq" id="WP_190853463.1">
    <property type="nucleotide sequence ID" value="NZ_AP023440.1"/>
</dbReference>
<comment type="subcellular location">
    <subcellularLocation>
        <location evidence="1">Cell membrane</location>
        <topology evidence="1">Multi-pass membrane protein</topology>
    </subcellularLocation>
</comment>
<feature type="transmembrane region" description="Helical" evidence="10">
    <location>
        <begin position="445"/>
        <end position="465"/>
    </location>
</feature>
<feature type="transmembrane region" description="Helical" evidence="10">
    <location>
        <begin position="230"/>
        <end position="247"/>
    </location>
</feature>
<dbReference type="KEGG" id="sgm:GCM10017557_65090"/>
<feature type="transmembrane region" description="Helical" evidence="10">
    <location>
        <begin position="6"/>
        <end position="28"/>
    </location>
</feature>
<dbReference type="GO" id="GO:0005886">
    <property type="term" value="C:plasma membrane"/>
    <property type="evidence" value="ECO:0007669"/>
    <property type="project" value="UniProtKB-SubCell"/>
</dbReference>
<feature type="transmembrane region" description="Helical" evidence="10">
    <location>
        <begin position="352"/>
        <end position="373"/>
    </location>
</feature>
<dbReference type="PANTHER" id="PTHR45772:SF1">
    <property type="entry name" value="ABC TRANSPORTER ATP-BINDING PROTEIN"/>
    <property type="match status" value="1"/>
</dbReference>
<name>A0A7G1PDA7_9ACTN</name>
<feature type="transmembrane region" description="Helical" evidence="10">
    <location>
        <begin position="300"/>
        <end position="317"/>
    </location>
</feature>
<dbReference type="InterPro" id="IPR027417">
    <property type="entry name" value="P-loop_NTPase"/>
</dbReference>
<feature type="transmembrane region" description="Helical" evidence="10">
    <location>
        <begin position="35"/>
        <end position="52"/>
    </location>
</feature>
<dbReference type="Pfam" id="PF02653">
    <property type="entry name" value="BPD_transp_2"/>
    <property type="match status" value="2"/>
</dbReference>
<evidence type="ECO:0000256" key="7">
    <source>
        <dbReference type="ARBA" id="ARBA00022989"/>
    </source>
</evidence>
<protein>
    <recommendedName>
        <fullName evidence="11">ABC transporter domain-containing protein</fullName>
    </recommendedName>
</protein>
<dbReference type="EMBL" id="AP023440">
    <property type="protein sequence ID" value="BCL31650.1"/>
    <property type="molecule type" value="Genomic_DNA"/>
</dbReference>
<feature type="compositionally biased region" description="Pro residues" evidence="9">
    <location>
        <begin position="772"/>
        <end position="783"/>
    </location>
</feature>
<dbReference type="GO" id="GO:0005524">
    <property type="term" value="F:ATP binding"/>
    <property type="evidence" value="ECO:0007669"/>
    <property type="project" value="UniProtKB-KW"/>
</dbReference>
<accession>A0A7G1PDA7</accession>
<keyword evidence="3" id="KW-1003">Cell membrane</keyword>
<feature type="compositionally biased region" description="Low complexity" evidence="9">
    <location>
        <begin position="624"/>
        <end position="649"/>
    </location>
</feature>
<keyword evidence="8 10" id="KW-0472">Membrane</keyword>
<feature type="transmembrane region" description="Helical" evidence="10">
    <location>
        <begin position="181"/>
        <end position="203"/>
    </location>
</feature>
<keyword evidence="7 10" id="KW-1133">Transmembrane helix</keyword>
<evidence type="ECO:0000256" key="2">
    <source>
        <dbReference type="ARBA" id="ARBA00022448"/>
    </source>
</evidence>
<evidence type="ECO:0000313" key="13">
    <source>
        <dbReference type="Proteomes" id="UP000516444"/>
    </source>
</evidence>
<dbReference type="SMART" id="SM00382">
    <property type="entry name" value="AAA"/>
    <property type="match status" value="1"/>
</dbReference>
<keyword evidence="13" id="KW-1185">Reference proteome</keyword>
<dbReference type="CDD" id="cd03219">
    <property type="entry name" value="ABC_Mj1267_LivG_branched"/>
    <property type="match status" value="1"/>
</dbReference>
<evidence type="ECO:0000256" key="3">
    <source>
        <dbReference type="ARBA" id="ARBA00022475"/>
    </source>
</evidence>
<organism evidence="12 13">
    <name type="scientific">Streptomyces aurantiacus</name>
    <dbReference type="NCBI Taxonomy" id="47760"/>
    <lineage>
        <taxon>Bacteria</taxon>
        <taxon>Bacillati</taxon>
        <taxon>Actinomycetota</taxon>
        <taxon>Actinomycetes</taxon>
        <taxon>Kitasatosporales</taxon>
        <taxon>Streptomycetaceae</taxon>
        <taxon>Streptomyces</taxon>
        <taxon>Streptomyces aurantiacus group</taxon>
    </lineage>
</organism>
<feature type="region of interest" description="Disordered" evidence="9">
    <location>
        <begin position="606"/>
        <end position="740"/>
    </location>
</feature>
<gene>
    <name evidence="12" type="ORF">GCM10017557_65090</name>
</gene>
<keyword evidence="4 10" id="KW-0812">Transmembrane</keyword>